<keyword evidence="2" id="KW-1185">Reference proteome</keyword>
<evidence type="ECO:0000313" key="1">
    <source>
        <dbReference type="EMBL" id="MDR6211308.1"/>
    </source>
</evidence>
<sequence length="536" mass="53820">MRARTGVAAGATAVTGTAVTVLAALALAGGGAPATAGDPATVRPATPTYVAWNAVEVPSVPGVSYVDEGGSPVTGRLTVPAASGGATGTVYLKAVATAGHTLAEPDELSWEWYLGPARAQDLVTTTVTGCDVTFTSRFEEPVEVYVDGAAGRDPATALTLSGAGATATVRAGGATATYDARNGADPAAAWWDSAPLDTFDCVLGTGTRGTTTTVDGCTVRWAPTATDVRLTDVSYRRGDGTRSYTGVRQVEGGTIDGWTATAPAAFDFSALGVSNVTVLWSETSRSGSTDRSYHGSVVACPGPTTPPTTEPTAEPTAGPTAEPTPTSEPSTAPTSQPTGTPVPPVALTFAGSTGQRYATTTWVGVSVSGVADGAGTVTLTGVGARQTATVAHGRASFRVPAALAPGRYTATFVLATDGAGNGTRQTSAFTVHKGATVLGSSISRMPTPRATGTMLVGAAFTGNGTAAVPRPAGSVGIRIYRADGRQVWYSGARALAGGTHRTALPALARGTYRMTVGYSGGALALGANQERTITIR</sequence>
<protein>
    <submittedName>
        <fullName evidence="1">Uncharacterized protein</fullName>
    </submittedName>
</protein>
<dbReference type="Proteomes" id="UP001261666">
    <property type="component" value="Unassembled WGS sequence"/>
</dbReference>
<dbReference type="EMBL" id="JAVIZJ010000008">
    <property type="protein sequence ID" value="MDR6211308.1"/>
    <property type="molecule type" value="Genomic_DNA"/>
</dbReference>
<comment type="caution">
    <text evidence="1">The sequence shown here is derived from an EMBL/GenBank/DDBJ whole genome shotgun (WGS) entry which is preliminary data.</text>
</comment>
<evidence type="ECO:0000313" key="2">
    <source>
        <dbReference type="Proteomes" id="UP001261666"/>
    </source>
</evidence>
<reference evidence="1" key="1">
    <citation type="submission" date="2023-08" db="EMBL/GenBank/DDBJ databases">
        <title>Functional and genomic diversity of the sorghum phyllosphere microbiome.</title>
        <authorList>
            <person name="Shade A."/>
        </authorList>
    </citation>
    <scope>NUCLEOTIDE SEQUENCE</scope>
    <source>
        <strain evidence="1">SORGH_AS_0885</strain>
    </source>
</reference>
<organism evidence="1 2">
    <name type="scientific">Nocardioides zeae</name>
    <dbReference type="NCBI Taxonomy" id="1457234"/>
    <lineage>
        <taxon>Bacteria</taxon>
        <taxon>Bacillati</taxon>
        <taxon>Actinomycetota</taxon>
        <taxon>Actinomycetes</taxon>
        <taxon>Propionibacteriales</taxon>
        <taxon>Nocardioidaceae</taxon>
        <taxon>Nocardioides</taxon>
    </lineage>
</organism>
<gene>
    <name evidence="1" type="ORF">QE364_003029</name>
</gene>
<proteinExistence type="predicted"/>
<name>A0ACC6IKQ7_9ACTN</name>
<accession>A0ACC6IKQ7</accession>